<accession>A0ABW8K4J0</accession>
<dbReference type="Pfam" id="PF00144">
    <property type="entry name" value="Beta-lactamase"/>
    <property type="match status" value="1"/>
</dbReference>
<evidence type="ECO:0000259" key="2">
    <source>
        <dbReference type="Pfam" id="PF00144"/>
    </source>
</evidence>
<gene>
    <name evidence="3" type="ORF">ISS97_09480</name>
</gene>
<name>A0ABW8K4J0_9GAMM</name>
<dbReference type="PANTHER" id="PTHR46825:SF9">
    <property type="entry name" value="BETA-LACTAMASE-RELATED DOMAIN-CONTAINING PROTEIN"/>
    <property type="match status" value="1"/>
</dbReference>
<keyword evidence="1" id="KW-0732">Signal</keyword>
<feature type="signal peptide" evidence="1">
    <location>
        <begin position="1"/>
        <end position="21"/>
    </location>
</feature>
<comment type="caution">
    <text evidence="3">The sequence shown here is derived from an EMBL/GenBank/DDBJ whole genome shotgun (WGS) entry which is preliminary data.</text>
</comment>
<organism evidence="3 4">
    <name type="scientific">Dyella koreensis</name>
    <dbReference type="NCBI Taxonomy" id="311235"/>
    <lineage>
        <taxon>Bacteria</taxon>
        <taxon>Pseudomonadati</taxon>
        <taxon>Pseudomonadota</taxon>
        <taxon>Gammaproteobacteria</taxon>
        <taxon>Lysobacterales</taxon>
        <taxon>Rhodanobacteraceae</taxon>
        <taxon>Dyella</taxon>
    </lineage>
</organism>
<feature type="chain" id="PRO_5046245351" evidence="1">
    <location>
        <begin position="22"/>
        <end position="462"/>
    </location>
</feature>
<proteinExistence type="predicted"/>
<dbReference type="InterPro" id="IPR001466">
    <property type="entry name" value="Beta-lactam-related"/>
</dbReference>
<evidence type="ECO:0000313" key="4">
    <source>
        <dbReference type="Proteomes" id="UP001620408"/>
    </source>
</evidence>
<feature type="domain" description="Beta-lactamase-related" evidence="2">
    <location>
        <begin position="44"/>
        <end position="356"/>
    </location>
</feature>
<reference evidence="3 4" key="1">
    <citation type="submission" date="2020-10" db="EMBL/GenBank/DDBJ databases">
        <title>Phylogeny of dyella-like bacteria.</title>
        <authorList>
            <person name="Fu J."/>
        </authorList>
    </citation>
    <scope>NUCLEOTIDE SEQUENCE [LARGE SCALE GENOMIC DNA]</scope>
    <source>
        <strain evidence="3 4">BB4</strain>
    </source>
</reference>
<dbReference type="InterPro" id="IPR050491">
    <property type="entry name" value="AmpC-like"/>
</dbReference>
<dbReference type="RefSeq" id="WP_379985058.1">
    <property type="nucleotide sequence ID" value="NZ_JADIKD010000009.1"/>
</dbReference>
<keyword evidence="4" id="KW-1185">Reference proteome</keyword>
<dbReference type="Proteomes" id="UP001620408">
    <property type="component" value="Unassembled WGS sequence"/>
</dbReference>
<sequence length="462" mass="49773">MRWRFLVVLFAATFPLGGAVAASPSDAAISRQVEAVLEQAAMPDGPGVAILVARGDIVLFRGARGRADIELGVPLSPDQVFRIASVTKMFTAATVVKLAGQGKLSLDDPLAKYFPAIPGAAQITLRQLLNHTAGISDKSVMPQPGVFRREVNTASHLAEIGKRQPDFPSGTRWAYSNAGYIVLGAVIEKVTGEAWYATLQKQLLDPLGLQHTRYGDTAALIAGRVHGYTTDNPGRQVNHAAFISASVPAAAGALVSTLDDLRLWMRALASGRAIGRDGFQSMIAMTSDLPGASPARRYGLGMYLWRVRGSAMVGHTGQIDGFASAVGYLPKEDLTVVVLANDDDFDARTMSRRLAAIALGKPYPDVVAVVSPEETLQALAGKYQDNETTLFTLSVKEHALYFQRGERTPIRLQVTADQRLYFIPDELSYFQPVRDASGKIVRLDYFEGGDDPPKAMPRMAGS</sequence>
<dbReference type="Gene3D" id="3.40.710.10">
    <property type="entry name" value="DD-peptidase/beta-lactamase superfamily"/>
    <property type="match status" value="1"/>
</dbReference>
<protein>
    <submittedName>
        <fullName evidence="3">Beta-lactamase family protein</fullName>
    </submittedName>
</protein>
<dbReference type="InterPro" id="IPR012338">
    <property type="entry name" value="Beta-lactam/transpept-like"/>
</dbReference>
<evidence type="ECO:0000313" key="3">
    <source>
        <dbReference type="EMBL" id="MFK2917495.1"/>
    </source>
</evidence>
<dbReference type="SUPFAM" id="SSF56601">
    <property type="entry name" value="beta-lactamase/transpeptidase-like"/>
    <property type="match status" value="1"/>
</dbReference>
<dbReference type="EMBL" id="JADIKD010000009">
    <property type="protein sequence ID" value="MFK2917495.1"/>
    <property type="molecule type" value="Genomic_DNA"/>
</dbReference>
<dbReference type="PANTHER" id="PTHR46825">
    <property type="entry name" value="D-ALANYL-D-ALANINE-CARBOXYPEPTIDASE/ENDOPEPTIDASE AMPH"/>
    <property type="match status" value="1"/>
</dbReference>
<evidence type="ECO:0000256" key="1">
    <source>
        <dbReference type="SAM" id="SignalP"/>
    </source>
</evidence>